<dbReference type="InterPro" id="IPR051912">
    <property type="entry name" value="Alkylbase_DNA_Glycosylase/TA"/>
</dbReference>
<dbReference type="PANTHER" id="PTHR43003:SF5">
    <property type="entry name" value="DNA-3-METHYLADENINE GLYCOSYLASE"/>
    <property type="match status" value="1"/>
</dbReference>
<feature type="domain" description="HhH-GPD" evidence="5">
    <location>
        <begin position="212"/>
        <end position="384"/>
    </location>
</feature>
<dbReference type="InterPro" id="IPR011257">
    <property type="entry name" value="DNA_glycosylase"/>
</dbReference>
<dbReference type="InterPro" id="IPR003265">
    <property type="entry name" value="HhH-GPD_domain"/>
</dbReference>
<feature type="compositionally biased region" description="Low complexity" evidence="4">
    <location>
        <begin position="10"/>
        <end position="22"/>
    </location>
</feature>
<evidence type="ECO:0000259" key="5">
    <source>
        <dbReference type="SMART" id="SM00478"/>
    </source>
</evidence>
<keyword evidence="3" id="KW-0234">DNA repair</keyword>
<proteinExistence type="inferred from homology"/>
<dbReference type="EC" id="3.2.2.21" evidence="6"/>
<comment type="similarity">
    <text evidence="1">Belongs to the alkylbase DNA glycosidase AlkA family.</text>
</comment>
<comment type="caution">
    <text evidence="6">The sequence shown here is derived from an EMBL/GenBank/DDBJ whole genome shotgun (WGS) entry which is preliminary data.</text>
</comment>
<dbReference type="EMBL" id="JAKLMC020000005">
    <property type="protein sequence ID" value="KAK5956074.1"/>
    <property type="molecule type" value="Genomic_DNA"/>
</dbReference>
<dbReference type="GO" id="GO:0032993">
    <property type="term" value="C:protein-DNA complex"/>
    <property type="evidence" value="ECO:0007669"/>
    <property type="project" value="TreeGrafter"/>
</dbReference>
<reference evidence="6 7" key="1">
    <citation type="submission" date="2022-12" db="EMBL/GenBank/DDBJ databases">
        <title>Genomic features and morphological characterization of a novel Knufia sp. strain isolated from spacecraft assembly facility.</title>
        <authorList>
            <person name="Teixeira M."/>
            <person name="Chander A.M."/>
            <person name="Stajich J.E."/>
            <person name="Venkateswaran K."/>
        </authorList>
    </citation>
    <scope>NUCLEOTIDE SEQUENCE [LARGE SCALE GENOMIC DNA]</scope>
    <source>
        <strain evidence="6 7">FJI-L2-BK-P2</strain>
    </source>
</reference>
<name>A0AAN8I7L0_9EURO</name>
<evidence type="ECO:0000256" key="1">
    <source>
        <dbReference type="ARBA" id="ARBA00010817"/>
    </source>
</evidence>
<accession>A0AAN8I7L0</accession>
<protein>
    <submittedName>
        <fullName evidence="6">3-methyladenine DNA glycosylase</fullName>
        <ecNumber evidence="6">3.2.2.21</ecNumber>
    </submittedName>
</protein>
<dbReference type="AlphaFoldDB" id="A0AAN8I7L0"/>
<dbReference type="CDD" id="cd00056">
    <property type="entry name" value="ENDO3c"/>
    <property type="match status" value="1"/>
</dbReference>
<dbReference type="GO" id="GO:0032131">
    <property type="term" value="F:alkylated DNA binding"/>
    <property type="evidence" value="ECO:0007669"/>
    <property type="project" value="TreeGrafter"/>
</dbReference>
<evidence type="ECO:0000256" key="4">
    <source>
        <dbReference type="SAM" id="MobiDB-lite"/>
    </source>
</evidence>
<dbReference type="GO" id="GO:0008725">
    <property type="term" value="F:DNA-3-methyladenine glycosylase activity"/>
    <property type="evidence" value="ECO:0007669"/>
    <property type="project" value="TreeGrafter"/>
</dbReference>
<keyword evidence="6" id="KW-0326">Glycosidase</keyword>
<dbReference type="FunFam" id="1.10.340.30:FF:000004">
    <property type="entry name" value="DNA-3-methyladenine glycosylase II"/>
    <property type="match status" value="1"/>
</dbReference>
<dbReference type="Proteomes" id="UP001316803">
    <property type="component" value="Unassembled WGS sequence"/>
</dbReference>
<sequence>MSLRRSIRLAPQATATTQIQAASTNSPARRKRKASSKDTESANKKAKQSPKNTSEPSPFKKPQGPVTPAKAKRAKPTKAPVTPTPSLINVLRGTPPAYSTGDIDDATPPPTNRLADPHITNATLVTPGGTQSNGYPLDLTGGDTEADTDASPTKQSNGTITTGTLLSQAQAHLITTDARFAPLIAKHHCAIFSPSGLAEKIDPFRSLTSGICGQQVSGAAAKAIKNKFVALFNEGNEGVHVWPTPKQVSETSIERLRSAGLSQRKAEYIQGLAGKFVSGELSTEMLLRASDEEVMEKLIAVRGLGKWSVEMFACFGLKRMDILSTGDLGVQKGMAAWFGKDVAKLKAKGGGKWKYMSEQDMLEKSAPYAPYRSLFMWYMWRAADTDIAFVEA</sequence>
<dbReference type="GO" id="GO:0006307">
    <property type="term" value="P:DNA alkylation repair"/>
    <property type="evidence" value="ECO:0007669"/>
    <property type="project" value="TreeGrafter"/>
</dbReference>
<keyword evidence="6" id="KW-0378">Hydrolase</keyword>
<dbReference type="Gene3D" id="1.10.340.30">
    <property type="entry name" value="Hypothetical protein, domain 2"/>
    <property type="match status" value="1"/>
</dbReference>
<dbReference type="GO" id="GO:0043916">
    <property type="term" value="F:DNA-7-methylguanine glycosylase activity"/>
    <property type="evidence" value="ECO:0007669"/>
    <property type="project" value="TreeGrafter"/>
</dbReference>
<evidence type="ECO:0000313" key="6">
    <source>
        <dbReference type="EMBL" id="KAK5956074.1"/>
    </source>
</evidence>
<dbReference type="Pfam" id="PF00730">
    <property type="entry name" value="HhH-GPD"/>
    <property type="match status" value="1"/>
</dbReference>
<feature type="region of interest" description="Disordered" evidence="4">
    <location>
        <begin position="1"/>
        <end position="109"/>
    </location>
</feature>
<keyword evidence="7" id="KW-1185">Reference proteome</keyword>
<dbReference type="Gene3D" id="1.10.1670.40">
    <property type="match status" value="1"/>
</dbReference>
<dbReference type="PANTHER" id="PTHR43003">
    <property type="entry name" value="DNA-3-METHYLADENINE GLYCOSYLASE"/>
    <property type="match status" value="1"/>
</dbReference>
<dbReference type="GO" id="GO:0005634">
    <property type="term" value="C:nucleus"/>
    <property type="evidence" value="ECO:0007669"/>
    <property type="project" value="TreeGrafter"/>
</dbReference>
<gene>
    <name evidence="6" type="primary">MAG1</name>
    <name evidence="6" type="ORF">OHC33_002647</name>
</gene>
<organism evidence="6 7">
    <name type="scientific">Knufia fluminis</name>
    <dbReference type="NCBI Taxonomy" id="191047"/>
    <lineage>
        <taxon>Eukaryota</taxon>
        <taxon>Fungi</taxon>
        <taxon>Dikarya</taxon>
        <taxon>Ascomycota</taxon>
        <taxon>Pezizomycotina</taxon>
        <taxon>Eurotiomycetes</taxon>
        <taxon>Chaetothyriomycetidae</taxon>
        <taxon>Chaetothyriales</taxon>
        <taxon>Trichomeriaceae</taxon>
        <taxon>Knufia</taxon>
    </lineage>
</organism>
<dbReference type="SUPFAM" id="SSF48150">
    <property type="entry name" value="DNA-glycosylase"/>
    <property type="match status" value="1"/>
</dbReference>
<evidence type="ECO:0000256" key="2">
    <source>
        <dbReference type="ARBA" id="ARBA00022763"/>
    </source>
</evidence>
<dbReference type="SMART" id="SM00478">
    <property type="entry name" value="ENDO3c"/>
    <property type="match status" value="1"/>
</dbReference>
<evidence type="ECO:0000256" key="3">
    <source>
        <dbReference type="ARBA" id="ARBA00023204"/>
    </source>
</evidence>
<dbReference type="GO" id="GO:0006285">
    <property type="term" value="P:base-excision repair, AP site formation"/>
    <property type="evidence" value="ECO:0007669"/>
    <property type="project" value="UniProtKB-ARBA"/>
</dbReference>
<evidence type="ECO:0000313" key="7">
    <source>
        <dbReference type="Proteomes" id="UP001316803"/>
    </source>
</evidence>
<keyword evidence="2" id="KW-0227">DNA damage</keyword>